<organism evidence="2 3">
    <name type="scientific">Asterophora parasitica</name>
    <dbReference type="NCBI Taxonomy" id="117018"/>
    <lineage>
        <taxon>Eukaryota</taxon>
        <taxon>Fungi</taxon>
        <taxon>Dikarya</taxon>
        <taxon>Basidiomycota</taxon>
        <taxon>Agaricomycotina</taxon>
        <taxon>Agaricomycetes</taxon>
        <taxon>Agaricomycetidae</taxon>
        <taxon>Agaricales</taxon>
        <taxon>Tricholomatineae</taxon>
        <taxon>Lyophyllaceae</taxon>
        <taxon>Asterophora</taxon>
    </lineage>
</organism>
<reference evidence="2" key="2">
    <citation type="submission" date="2021-10" db="EMBL/GenBank/DDBJ databases">
        <title>Phylogenomics reveals ancestral predisposition of the termite-cultivated fungus Termitomyces towards a domesticated lifestyle.</title>
        <authorList>
            <person name="Auxier B."/>
            <person name="Grum-Grzhimaylo A."/>
            <person name="Cardenas M.E."/>
            <person name="Lodge J.D."/>
            <person name="Laessoe T."/>
            <person name="Pedersen O."/>
            <person name="Smith M.E."/>
            <person name="Kuyper T.W."/>
            <person name="Franco-Molano E.A."/>
            <person name="Baroni T.J."/>
            <person name="Aanen D.K."/>
        </authorList>
    </citation>
    <scope>NUCLEOTIDE SEQUENCE</scope>
    <source>
        <strain evidence="2">AP01</strain>
        <tissue evidence="2">Mycelium</tissue>
    </source>
</reference>
<feature type="domain" description="AB hydrolase-1" evidence="1">
    <location>
        <begin position="5"/>
        <end position="90"/>
    </location>
</feature>
<accession>A0A9P7GCW9</accession>
<dbReference type="InterPro" id="IPR050471">
    <property type="entry name" value="AB_hydrolase"/>
</dbReference>
<proteinExistence type="predicted"/>
<dbReference type="PANTHER" id="PTHR43433:SF5">
    <property type="entry name" value="AB HYDROLASE-1 DOMAIN-CONTAINING PROTEIN"/>
    <property type="match status" value="1"/>
</dbReference>
<name>A0A9P7GCW9_9AGAR</name>
<evidence type="ECO:0000313" key="3">
    <source>
        <dbReference type="Proteomes" id="UP000775547"/>
    </source>
</evidence>
<comment type="caution">
    <text evidence="2">The sequence shown here is derived from an EMBL/GenBank/DDBJ whole genome shotgun (WGS) entry which is preliminary data.</text>
</comment>
<dbReference type="PANTHER" id="PTHR43433">
    <property type="entry name" value="HYDROLASE, ALPHA/BETA FOLD FAMILY PROTEIN"/>
    <property type="match status" value="1"/>
</dbReference>
<dbReference type="Pfam" id="PF00561">
    <property type="entry name" value="Abhydrolase_1"/>
    <property type="match status" value="1"/>
</dbReference>
<keyword evidence="3" id="KW-1185">Reference proteome</keyword>
<dbReference type="Gene3D" id="3.40.50.1820">
    <property type="entry name" value="alpha/beta hydrolase"/>
    <property type="match status" value="1"/>
</dbReference>
<dbReference type="OrthoDB" id="19657at2759"/>
<dbReference type="InterPro" id="IPR000073">
    <property type="entry name" value="AB_hydrolase_1"/>
</dbReference>
<dbReference type="Proteomes" id="UP000775547">
    <property type="component" value="Unassembled WGS sequence"/>
</dbReference>
<dbReference type="SUPFAM" id="SSF53474">
    <property type="entry name" value="alpha/beta-Hydrolases"/>
    <property type="match status" value="1"/>
</dbReference>
<dbReference type="EMBL" id="JABCKV010000061">
    <property type="protein sequence ID" value="KAG5644712.1"/>
    <property type="molecule type" value="Genomic_DNA"/>
</dbReference>
<reference evidence="2" key="1">
    <citation type="submission" date="2020-07" db="EMBL/GenBank/DDBJ databases">
        <authorList>
            <person name="Nieuwenhuis M."/>
            <person name="Van De Peppel L.J.J."/>
        </authorList>
    </citation>
    <scope>NUCLEOTIDE SEQUENCE</scope>
    <source>
        <strain evidence="2">AP01</strain>
        <tissue evidence="2">Mycelium</tissue>
    </source>
</reference>
<evidence type="ECO:0000259" key="1">
    <source>
        <dbReference type="Pfam" id="PF00561"/>
    </source>
</evidence>
<protein>
    <recommendedName>
        <fullName evidence="1">AB hydrolase-1 domain-containing protein</fullName>
    </recommendedName>
</protein>
<sequence>MSIDWRREDAADDLAAFMDALNLPPCHVVGISMGSCIALQTAVSYPDKVLSLFLISPLPLEEPREVREGRQEIYDCWVQGWRNYPDVDVTAFKDAMIGANQLAYNNIHTPLSDALTPSPCIRLAEYNIPRAMRNYNRDRLEEYHTASVKFFADRAQHSLEKLRGLKCPVELVHCDGDVAYPIAFAQELLERLLDAGVDAELDVVEGAPHFGTVTHFTERVSVSLIYGASACTLTACVFFPDSIREYMTLSSPTR</sequence>
<evidence type="ECO:0000313" key="2">
    <source>
        <dbReference type="EMBL" id="KAG5644712.1"/>
    </source>
</evidence>
<dbReference type="AlphaFoldDB" id="A0A9P7GCW9"/>
<dbReference type="InterPro" id="IPR029058">
    <property type="entry name" value="AB_hydrolase_fold"/>
</dbReference>
<gene>
    <name evidence="2" type="ORF">DXG03_007935</name>
</gene>